<evidence type="ECO:0000313" key="2">
    <source>
        <dbReference type="EMBL" id="MDN4610321.1"/>
    </source>
</evidence>
<sequence length="80" mass="8997">MNSRLTPSEPFPEDLTPLELSEVEVLNSRIQREMAHEYVHDGEVDPETGQRNEELTEELDRRDDADAARASTSTADAAQL</sequence>
<feature type="compositionally biased region" description="Low complexity" evidence="1">
    <location>
        <begin position="68"/>
        <end position="80"/>
    </location>
</feature>
<organism evidence="2 3">
    <name type="scientific">Arthrobacter burdickii</name>
    <dbReference type="NCBI Taxonomy" id="3035920"/>
    <lineage>
        <taxon>Bacteria</taxon>
        <taxon>Bacillati</taxon>
        <taxon>Actinomycetota</taxon>
        <taxon>Actinomycetes</taxon>
        <taxon>Micrococcales</taxon>
        <taxon>Micrococcaceae</taxon>
        <taxon>Arthrobacter</taxon>
    </lineage>
</organism>
<accession>A0ABT8K0H0</accession>
<dbReference type="Proteomes" id="UP001174209">
    <property type="component" value="Unassembled WGS sequence"/>
</dbReference>
<comment type="caution">
    <text evidence="2">The sequence shown here is derived from an EMBL/GenBank/DDBJ whole genome shotgun (WGS) entry which is preliminary data.</text>
</comment>
<dbReference type="EMBL" id="JAROCG010000001">
    <property type="protein sequence ID" value="MDN4610321.1"/>
    <property type="molecule type" value="Genomic_DNA"/>
</dbReference>
<protein>
    <submittedName>
        <fullName evidence="2">Uncharacterized protein</fullName>
    </submittedName>
</protein>
<name>A0ABT8K0H0_9MICC</name>
<keyword evidence="3" id="KW-1185">Reference proteome</keyword>
<evidence type="ECO:0000256" key="1">
    <source>
        <dbReference type="SAM" id="MobiDB-lite"/>
    </source>
</evidence>
<evidence type="ECO:0000313" key="3">
    <source>
        <dbReference type="Proteomes" id="UP001174209"/>
    </source>
</evidence>
<dbReference type="RefSeq" id="WP_301225393.1">
    <property type="nucleotide sequence ID" value="NZ_JAROCG010000001.1"/>
</dbReference>
<reference evidence="2" key="1">
    <citation type="submission" date="2023-06" db="EMBL/GenBank/DDBJ databases">
        <title>MT1 and MT2 Draft Genomes of Novel Species.</title>
        <authorList>
            <person name="Venkateswaran K."/>
        </authorList>
    </citation>
    <scope>NUCLEOTIDE SEQUENCE</scope>
    <source>
        <strain evidence="2">IIF3SC-B10</strain>
    </source>
</reference>
<feature type="region of interest" description="Disordered" evidence="1">
    <location>
        <begin position="36"/>
        <end position="80"/>
    </location>
</feature>
<gene>
    <name evidence="2" type="ORF">P5G52_05515</name>
</gene>
<feature type="compositionally biased region" description="Basic and acidic residues" evidence="1">
    <location>
        <begin position="36"/>
        <end position="67"/>
    </location>
</feature>
<proteinExistence type="predicted"/>